<dbReference type="InterPro" id="IPR034203">
    <property type="entry name" value="RBM45_RRM1"/>
</dbReference>
<dbReference type="GO" id="GO:0003723">
    <property type="term" value="F:RNA binding"/>
    <property type="evidence" value="ECO:0007669"/>
    <property type="project" value="UniProtKB-UniRule"/>
</dbReference>
<feature type="domain" description="RRM" evidence="4">
    <location>
        <begin position="24"/>
        <end position="103"/>
    </location>
</feature>
<dbReference type="InterPro" id="IPR052462">
    <property type="entry name" value="SLIRP/GR-RBP-like"/>
</dbReference>
<name>A0AAV2H564_LYMST</name>
<proteinExistence type="predicted"/>
<evidence type="ECO:0000256" key="3">
    <source>
        <dbReference type="SAM" id="MobiDB-lite"/>
    </source>
</evidence>
<dbReference type="InterPro" id="IPR035979">
    <property type="entry name" value="RBD_domain_sf"/>
</dbReference>
<dbReference type="AlphaFoldDB" id="A0AAV2H564"/>
<keyword evidence="6" id="KW-1185">Reference proteome</keyword>
<gene>
    <name evidence="5" type="ORF">GSLYS_00002970001</name>
</gene>
<sequence length="547" mass="60875">MAGRDNRDGRDGRESRGLDDPPNSRLFILCQKGTTEQEFRDAFEKFGVIEDIWIIKDKRTNEDRGIVYIKFSKTSEAMQAMEEMNGRALPGTNKGLKVVVANSKRDGSTRDPREDERLVRLFVIIPKHFTEQNLRDEFAKYGDVENVTVLKDRNSGESKGFGYVRYFKPLHAAMAYENCEGSYKPKFAEPQRSRDERDEIEIHGFSSHHSGAGQKRMYEDEIHPPGYLYPDIGFPGPGYHHIGTGPMDILADYPTTSSGSRLIIQAPIGLTQGYLSKLFNLIPGMEYCDLNETTGLAYARYSSPQCAAYARDKLNGFEYPLGSPLHVQMADESMRQEFPMNVDKGFSQFANSLGSYNAPGASPVESLDIRQKVKLQAAMILEKAGINPHNLLNFASGGAVGSVGDGRKERVSYCNIPLPPPQPTVADDGKNLAQRLFIVCQPSGVSERVLKDAFCRFGNLIDVYLLSGRNYGYAKYASKDCAMKAIETLHGQTLAGQKMKVLEAEPPKPHPVHGGLQGDEGPSKKQRLHILPDTGLHLEETKIKDEL</sequence>
<keyword evidence="1 2" id="KW-0694">RNA-binding</keyword>
<evidence type="ECO:0000256" key="1">
    <source>
        <dbReference type="ARBA" id="ARBA00022884"/>
    </source>
</evidence>
<protein>
    <recommendedName>
        <fullName evidence="4">RRM domain-containing protein</fullName>
    </recommendedName>
</protein>
<dbReference type="EMBL" id="CAXITT010000038">
    <property type="protein sequence ID" value="CAL1528800.1"/>
    <property type="molecule type" value="Genomic_DNA"/>
</dbReference>
<evidence type="ECO:0000313" key="5">
    <source>
        <dbReference type="EMBL" id="CAL1528800.1"/>
    </source>
</evidence>
<dbReference type="PANTHER" id="PTHR48027">
    <property type="entry name" value="HETEROGENEOUS NUCLEAR RIBONUCLEOPROTEIN 87F-RELATED"/>
    <property type="match status" value="1"/>
</dbReference>
<feature type="compositionally biased region" description="Basic and acidic residues" evidence="3">
    <location>
        <begin position="1"/>
        <end position="19"/>
    </location>
</feature>
<evidence type="ECO:0000259" key="4">
    <source>
        <dbReference type="PROSITE" id="PS50102"/>
    </source>
</evidence>
<dbReference type="SUPFAM" id="SSF54928">
    <property type="entry name" value="RNA-binding domain, RBD"/>
    <property type="match status" value="3"/>
</dbReference>
<evidence type="ECO:0000256" key="2">
    <source>
        <dbReference type="PROSITE-ProRule" id="PRU00176"/>
    </source>
</evidence>
<dbReference type="InterPro" id="IPR000504">
    <property type="entry name" value="RRM_dom"/>
</dbReference>
<comment type="caution">
    <text evidence="5">The sequence shown here is derived from an EMBL/GenBank/DDBJ whole genome shotgun (WGS) entry which is preliminary data.</text>
</comment>
<dbReference type="InterPro" id="IPR012677">
    <property type="entry name" value="Nucleotide-bd_a/b_plait_sf"/>
</dbReference>
<feature type="domain" description="RRM" evidence="4">
    <location>
        <begin position="125"/>
        <end position="181"/>
    </location>
</feature>
<evidence type="ECO:0000313" key="6">
    <source>
        <dbReference type="Proteomes" id="UP001497497"/>
    </source>
</evidence>
<dbReference type="SMART" id="SM00360">
    <property type="entry name" value="RRM"/>
    <property type="match status" value="4"/>
</dbReference>
<reference evidence="5 6" key="1">
    <citation type="submission" date="2024-04" db="EMBL/GenBank/DDBJ databases">
        <authorList>
            <consortium name="Genoscope - CEA"/>
            <person name="William W."/>
        </authorList>
    </citation>
    <scope>NUCLEOTIDE SEQUENCE [LARGE SCALE GENOMIC DNA]</scope>
</reference>
<dbReference type="Proteomes" id="UP001497497">
    <property type="component" value="Unassembled WGS sequence"/>
</dbReference>
<dbReference type="PROSITE" id="PS50102">
    <property type="entry name" value="RRM"/>
    <property type="match status" value="3"/>
</dbReference>
<dbReference type="Gene3D" id="3.30.70.330">
    <property type="match status" value="3"/>
</dbReference>
<feature type="region of interest" description="Disordered" evidence="3">
    <location>
        <begin position="504"/>
        <end position="547"/>
    </location>
</feature>
<organism evidence="5 6">
    <name type="scientific">Lymnaea stagnalis</name>
    <name type="common">Great pond snail</name>
    <name type="synonym">Helix stagnalis</name>
    <dbReference type="NCBI Taxonomy" id="6523"/>
    <lineage>
        <taxon>Eukaryota</taxon>
        <taxon>Metazoa</taxon>
        <taxon>Spiralia</taxon>
        <taxon>Lophotrochozoa</taxon>
        <taxon>Mollusca</taxon>
        <taxon>Gastropoda</taxon>
        <taxon>Heterobranchia</taxon>
        <taxon>Euthyneura</taxon>
        <taxon>Panpulmonata</taxon>
        <taxon>Hygrophila</taxon>
        <taxon>Lymnaeoidea</taxon>
        <taxon>Lymnaeidae</taxon>
        <taxon>Lymnaea</taxon>
    </lineage>
</organism>
<feature type="domain" description="RRM" evidence="4">
    <location>
        <begin position="434"/>
        <end position="506"/>
    </location>
</feature>
<accession>A0AAV2H564</accession>
<dbReference type="CDD" id="cd12366">
    <property type="entry name" value="RRM1_RBM45"/>
    <property type="match status" value="1"/>
</dbReference>
<feature type="region of interest" description="Disordered" evidence="3">
    <location>
        <begin position="1"/>
        <end position="25"/>
    </location>
</feature>
<dbReference type="Pfam" id="PF00076">
    <property type="entry name" value="RRM_1"/>
    <property type="match status" value="3"/>
</dbReference>
<feature type="compositionally biased region" description="Basic and acidic residues" evidence="3">
    <location>
        <begin position="536"/>
        <end position="547"/>
    </location>
</feature>